<dbReference type="AlphaFoldDB" id="A0A7Y4MT07"/>
<dbReference type="Gene3D" id="2.130.10.10">
    <property type="entry name" value="YVTN repeat-like/Quinoprotein amine dehydrogenase"/>
    <property type="match status" value="1"/>
</dbReference>
<dbReference type="EMBL" id="JABFNT010000074">
    <property type="protein sequence ID" value="NOJ81042.1"/>
    <property type="molecule type" value="Genomic_DNA"/>
</dbReference>
<protein>
    <submittedName>
        <fullName evidence="2">Uncharacterized protein</fullName>
    </submittedName>
</protein>
<dbReference type="Proteomes" id="UP000533080">
    <property type="component" value="Unassembled WGS sequence"/>
</dbReference>
<accession>A0A7Y4MT07</accession>
<sequence length="597" mass="64910">MSPSTRSSTARRRGSPGDTRIVPRNGPASTPEAGPFVFRHREALFFPRQGSVLPTQTLFPRRPGAQCPVCELLCVPREEEAVNRRLWGGCLGAVVMTAWACGGSNEPSPPTTGNDIDNIPPVTRPEPDAGTQPDAGTRPDAGTQPDAGTEPDGGSEPQPDAGSGPVEGPWPTDAVTNYSSRYNISRVQAVGVDAAHNIWLLDGDRIGVLRADSRQVVWTRSPIGQAQSGFGPDRAATGSTVICGGSAGRAYVGYATTDLRADPDYPGLQPNYIVSPNECYQPDPAQPCFPYSHRRLQYYKQGDVDVVRLDGSGQIVFEEHLHQSVRNTTDANGNPRVQTGPRQLGDVHNLGIRNSNDHHFDEDRSILSCVTVMHGRDEGDVYVGSNHGVTRIRGLEYSSHRHPVWLNEKGSQMAGYTYGLGIAQDGDVLIANEWMFGIVTPTPHHGDWDNMDKRVNLMKVESSYLPQLNSISEFDSWRGFQQTTDGRYYLGSKDHGLWEMTITWASNQAQTGTRLTGANAEQNAALQNINALAATGDGSLYIGTDRSGLWRLTPQKTLEKVAAVSGSRVRQLIYDPRVTPAALYVLTDKGLTVLRGN</sequence>
<dbReference type="InterPro" id="IPR015943">
    <property type="entry name" value="WD40/YVTN_repeat-like_dom_sf"/>
</dbReference>
<feature type="region of interest" description="Disordered" evidence="1">
    <location>
        <begin position="327"/>
        <end position="347"/>
    </location>
</feature>
<evidence type="ECO:0000313" key="2">
    <source>
        <dbReference type="EMBL" id="NOJ81042.1"/>
    </source>
</evidence>
<comment type="caution">
    <text evidence="2">The sequence shown here is derived from an EMBL/GenBank/DDBJ whole genome shotgun (WGS) entry which is preliminary data.</text>
</comment>
<proteinExistence type="predicted"/>
<feature type="compositionally biased region" description="Polar residues" evidence="1">
    <location>
        <begin position="327"/>
        <end position="341"/>
    </location>
</feature>
<feature type="region of interest" description="Disordered" evidence="1">
    <location>
        <begin position="1"/>
        <end position="34"/>
    </location>
</feature>
<organism evidence="2 3">
    <name type="scientific">Myxococcus xanthus</name>
    <dbReference type="NCBI Taxonomy" id="34"/>
    <lineage>
        <taxon>Bacteria</taxon>
        <taxon>Pseudomonadati</taxon>
        <taxon>Myxococcota</taxon>
        <taxon>Myxococcia</taxon>
        <taxon>Myxococcales</taxon>
        <taxon>Cystobacterineae</taxon>
        <taxon>Myxococcaceae</taxon>
        <taxon>Myxococcus</taxon>
    </lineage>
</organism>
<dbReference type="RefSeq" id="WP_171443136.1">
    <property type="nucleotide sequence ID" value="NZ_JABFNS010000043.1"/>
</dbReference>
<gene>
    <name evidence="2" type="ORF">HNV28_22395</name>
</gene>
<reference evidence="2 3" key="1">
    <citation type="submission" date="2020-05" db="EMBL/GenBank/DDBJ databases">
        <authorList>
            <person name="Whitworth D."/>
        </authorList>
    </citation>
    <scope>NUCLEOTIDE SEQUENCE [LARGE SCALE GENOMIC DNA]</scope>
    <source>
        <strain evidence="2 3">AM005</strain>
    </source>
</reference>
<name>A0A7Y4MT07_MYXXA</name>
<feature type="region of interest" description="Disordered" evidence="1">
    <location>
        <begin position="105"/>
        <end position="174"/>
    </location>
</feature>
<evidence type="ECO:0000313" key="3">
    <source>
        <dbReference type="Proteomes" id="UP000533080"/>
    </source>
</evidence>
<evidence type="ECO:0000256" key="1">
    <source>
        <dbReference type="SAM" id="MobiDB-lite"/>
    </source>
</evidence>